<protein>
    <submittedName>
        <fullName evidence="1">Uncharacterized protein</fullName>
    </submittedName>
</protein>
<sequence length="84" mass="9702">MASRALMFPTDWCHQICRQCLKHCVHPPSPNQRERGASINQTKRIQVTGRKDTLNIKKAVCCSEVTPEKENREERENVNIAQEL</sequence>
<dbReference type="EMBL" id="JAULUE010002059">
    <property type="protein sequence ID" value="KAK5886117.1"/>
    <property type="molecule type" value="Genomic_DNA"/>
</dbReference>
<dbReference type="Proteomes" id="UP001335648">
    <property type="component" value="Unassembled WGS sequence"/>
</dbReference>
<gene>
    <name evidence="1" type="ORF">CesoFtcFv8_017189</name>
</gene>
<organism evidence="1 2">
    <name type="scientific">Champsocephalus esox</name>
    <name type="common">pike icefish</name>
    <dbReference type="NCBI Taxonomy" id="159716"/>
    <lineage>
        <taxon>Eukaryota</taxon>
        <taxon>Metazoa</taxon>
        <taxon>Chordata</taxon>
        <taxon>Craniata</taxon>
        <taxon>Vertebrata</taxon>
        <taxon>Euteleostomi</taxon>
        <taxon>Actinopterygii</taxon>
        <taxon>Neopterygii</taxon>
        <taxon>Teleostei</taxon>
        <taxon>Neoteleostei</taxon>
        <taxon>Acanthomorphata</taxon>
        <taxon>Eupercaria</taxon>
        <taxon>Perciformes</taxon>
        <taxon>Notothenioidei</taxon>
        <taxon>Channichthyidae</taxon>
        <taxon>Champsocephalus</taxon>
    </lineage>
</organism>
<evidence type="ECO:0000313" key="2">
    <source>
        <dbReference type="Proteomes" id="UP001335648"/>
    </source>
</evidence>
<proteinExistence type="predicted"/>
<accession>A0AAN8GQH4</accession>
<keyword evidence="2" id="KW-1185">Reference proteome</keyword>
<name>A0AAN8GQH4_9TELE</name>
<reference evidence="1 2" key="1">
    <citation type="journal article" date="2023" name="Mol. Biol. Evol.">
        <title>Genomics of Secondarily Temperate Adaptation in the Only Non-Antarctic Icefish.</title>
        <authorList>
            <person name="Rivera-Colon A.G."/>
            <person name="Rayamajhi N."/>
            <person name="Minhas B.F."/>
            <person name="Madrigal G."/>
            <person name="Bilyk K.T."/>
            <person name="Yoon V."/>
            <person name="Hune M."/>
            <person name="Gregory S."/>
            <person name="Cheng C.H.C."/>
            <person name="Catchen J.M."/>
        </authorList>
    </citation>
    <scope>NUCLEOTIDE SEQUENCE [LARGE SCALE GENOMIC DNA]</scope>
    <source>
        <strain evidence="1">JC2023a</strain>
    </source>
</reference>
<dbReference type="AlphaFoldDB" id="A0AAN8GQH4"/>
<evidence type="ECO:0000313" key="1">
    <source>
        <dbReference type="EMBL" id="KAK5886117.1"/>
    </source>
</evidence>
<comment type="caution">
    <text evidence="1">The sequence shown here is derived from an EMBL/GenBank/DDBJ whole genome shotgun (WGS) entry which is preliminary data.</text>
</comment>